<dbReference type="Proteomes" id="UP000807769">
    <property type="component" value="Unassembled WGS sequence"/>
</dbReference>
<feature type="compositionally biased region" description="Low complexity" evidence="1">
    <location>
        <begin position="77"/>
        <end position="96"/>
    </location>
</feature>
<comment type="caution">
    <text evidence="2">The sequence shown here is derived from an EMBL/GenBank/DDBJ whole genome shotgun (WGS) entry which is preliminary data.</text>
</comment>
<dbReference type="GeneID" id="64634821"/>
<evidence type="ECO:0000313" key="2">
    <source>
        <dbReference type="EMBL" id="KAG1809374.1"/>
    </source>
</evidence>
<gene>
    <name evidence="2" type="ORF">BJ212DRAFT_1484493</name>
</gene>
<accession>A0A9P7E2L3</accession>
<feature type="region of interest" description="Disordered" evidence="1">
    <location>
        <begin position="1"/>
        <end position="97"/>
    </location>
</feature>
<evidence type="ECO:0000313" key="3">
    <source>
        <dbReference type="Proteomes" id="UP000807769"/>
    </source>
</evidence>
<dbReference type="OrthoDB" id="3259337at2759"/>
<dbReference type="EMBL" id="JABBWG010000034">
    <property type="protein sequence ID" value="KAG1809374.1"/>
    <property type="molecule type" value="Genomic_DNA"/>
</dbReference>
<dbReference type="AlphaFoldDB" id="A0A9P7E2L3"/>
<evidence type="ECO:0000256" key="1">
    <source>
        <dbReference type="SAM" id="MobiDB-lite"/>
    </source>
</evidence>
<dbReference type="RefSeq" id="XP_041189200.1">
    <property type="nucleotide sequence ID" value="XM_041340805.1"/>
</dbReference>
<keyword evidence="3" id="KW-1185">Reference proteome</keyword>
<feature type="compositionally biased region" description="Basic and acidic residues" evidence="1">
    <location>
        <begin position="53"/>
        <end position="65"/>
    </location>
</feature>
<organism evidence="2 3">
    <name type="scientific">Suillus subaureus</name>
    <dbReference type="NCBI Taxonomy" id="48587"/>
    <lineage>
        <taxon>Eukaryota</taxon>
        <taxon>Fungi</taxon>
        <taxon>Dikarya</taxon>
        <taxon>Basidiomycota</taxon>
        <taxon>Agaricomycotina</taxon>
        <taxon>Agaricomycetes</taxon>
        <taxon>Agaricomycetidae</taxon>
        <taxon>Boletales</taxon>
        <taxon>Suillineae</taxon>
        <taxon>Suillaceae</taxon>
        <taxon>Suillus</taxon>
    </lineage>
</organism>
<sequence length="289" mass="31565">METLSLPPTPTPNPRPNSQPMPNDTNTPGRPATPTSAPPLVAAEVTTPVTKNTLEDLSKSIHAPRDDEDTAMSNDNTIPNPFIPPSTTTSTPSKPITHSKEDLLRAHLTVAETNHSIVKLNSLNSLTAIPHFTPIPLGGFPQIHLSHAAQLFDFQSSKVIMAWLKVPHPKLLIQVFNHDGKNPLAKGPIFVECLCKAIMDIVNFVHDNQEVKVSPLSPDATIKDDDKHPISFLAYNFLEETKNIILSQHIWSSPDITFVAHQFSVNTPPPSFSSAYTASQPLTPKPSKT</sequence>
<protein>
    <submittedName>
        <fullName evidence="2">Uncharacterized protein</fullName>
    </submittedName>
</protein>
<proteinExistence type="predicted"/>
<feature type="compositionally biased region" description="Pro residues" evidence="1">
    <location>
        <begin position="7"/>
        <end position="19"/>
    </location>
</feature>
<reference evidence="2" key="1">
    <citation type="journal article" date="2020" name="New Phytol.">
        <title>Comparative genomics reveals dynamic genome evolution in host specialist ectomycorrhizal fungi.</title>
        <authorList>
            <person name="Lofgren L.A."/>
            <person name="Nguyen N.H."/>
            <person name="Vilgalys R."/>
            <person name="Ruytinx J."/>
            <person name="Liao H.L."/>
            <person name="Branco S."/>
            <person name="Kuo A."/>
            <person name="LaButti K."/>
            <person name="Lipzen A."/>
            <person name="Andreopoulos W."/>
            <person name="Pangilinan J."/>
            <person name="Riley R."/>
            <person name="Hundley H."/>
            <person name="Na H."/>
            <person name="Barry K."/>
            <person name="Grigoriev I.V."/>
            <person name="Stajich J.E."/>
            <person name="Kennedy P.G."/>
        </authorList>
    </citation>
    <scope>NUCLEOTIDE SEQUENCE</scope>
    <source>
        <strain evidence="2">MN1</strain>
    </source>
</reference>
<name>A0A9P7E2L3_9AGAM</name>